<dbReference type="InterPro" id="IPR052191">
    <property type="entry name" value="tRNA_ntf/polyA_polymerase_I"/>
</dbReference>
<evidence type="ECO:0008006" key="9">
    <source>
        <dbReference type="Google" id="ProtNLM"/>
    </source>
</evidence>
<evidence type="ECO:0000256" key="3">
    <source>
        <dbReference type="ARBA" id="ARBA00022741"/>
    </source>
</evidence>
<dbReference type="GO" id="GO:0001680">
    <property type="term" value="P:tRNA 3'-terminal CCA addition"/>
    <property type="evidence" value="ECO:0007669"/>
    <property type="project" value="UniProtKB-ARBA"/>
</dbReference>
<comment type="similarity">
    <text evidence="1 4">Belongs to the tRNA nucleotidyltransferase/poly(A) polymerase family.</text>
</comment>
<evidence type="ECO:0000259" key="5">
    <source>
        <dbReference type="Pfam" id="PF01743"/>
    </source>
</evidence>
<dbReference type="Pfam" id="PF12627">
    <property type="entry name" value="PolyA_pol_RNAbd"/>
    <property type="match status" value="1"/>
</dbReference>
<evidence type="ECO:0000256" key="2">
    <source>
        <dbReference type="ARBA" id="ARBA00022679"/>
    </source>
</evidence>
<proteinExistence type="inferred from homology"/>
<dbReference type="FunCoup" id="A0A3Q7E9Q8">
    <property type="interactions" value="478"/>
</dbReference>
<dbReference type="PaxDb" id="4081-Solyc01g009670.2.1"/>
<evidence type="ECO:0000256" key="4">
    <source>
        <dbReference type="RuleBase" id="RU003953"/>
    </source>
</evidence>
<name>A0A3Q7E9Q8_SOLLC</name>
<feature type="domain" description="Poly A polymerase head" evidence="5">
    <location>
        <begin position="118"/>
        <end position="246"/>
    </location>
</feature>
<accession>A0A3Q7E9Q8</accession>
<organism evidence="7">
    <name type="scientific">Solanum lycopersicum</name>
    <name type="common">Tomato</name>
    <name type="synonym">Lycopersicon esculentum</name>
    <dbReference type="NCBI Taxonomy" id="4081"/>
    <lineage>
        <taxon>Eukaryota</taxon>
        <taxon>Viridiplantae</taxon>
        <taxon>Streptophyta</taxon>
        <taxon>Embryophyta</taxon>
        <taxon>Tracheophyta</taxon>
        <taxon>Spermatophyta</taxon>
        <taxon>Magnoliopsida</taxon>
        <taxon>eudicotyledons</taxon>
        <taxon>Gunneridae</taxon>
        <taxon>Pentapetalae</taxon>
        <taxon>asterids</taxon>
        <taxon>lamiids</taxon>
        <taxon>Solanales</taxon>
        <taxon>Solanaceae</taxon>
        <taxon>Solanoideae</taxon>
        <taxon>Solaneae</taxon>
        <taxon>Solanum</taxon>
        <taxon>Solanum subgen. Lycopersicon</taxon>
    </lineage>
</organism>
<dbReference type="InParanoid" id="A0A3Q7E9Q8"/>
<dbReference type="GeneID" id="101268130"/>
<dbReference type="EnsemblPlants" id="Solyc01g009670.3.1">
    <property type="protein sequence ID" value="Solyc01g009670.3.1"/>
    <property type="gene ID" value="Solyc01g009670.3"/>
</dbReference>
<dbReference type="Gramene" id="Solyc01g009670.3.1">
    <property type="protein sequence ID" value="Solyc01g009670.3.1"/>
    <property type="gene ID" value="Solyc01g009670.3"/>
</dbReference>
<keyword evidence="8" id="KW-1185">Reference proteome</keyword>
<dbReference type="InterPro" id="IPR032828">
    <property type="entry name" value="PolyA_RNA-bd"/>
</dbReference>
<dbReference type="SUPFAM" id="SSF81891">
    <property type="entry name" value="Poly A polymerase C-terminal region-like"/>
    <property type="match status" value="1"/>
</dbReference>
<evidence type="ECO:0000256" key="1">
    <source>
        <dbReference type="ARBA" id="ARBA00007265"/>
    </source>
</evidence>
<dbReference type="SUPFAM" id="SSF81301">
    <property type="entry name" value="Nucleotidyltransferase"/>
    <property type="match status" value="1"/>
</dbReference>
<gene>
    <name evidence="7" type="primary">LOC101268130</name>
</gene>
<keyword evidence="3" id="KW-0547">Nucleotide-binding</keyword>
<dbReference type="InterPro" id="IPR002646">
    <property type="entry name" value="PolA_pol_head_dom"/>
</dbReference>
<dbReference type="CDD" id="cd05398">
    <property type="entry name" value="NT_ClassII-CCAase"/>
    <property type="match status" value="1"/>
</dbReference>
<dbReference type="RefSeq" id="XP_004228444.2">
    <property type="nucleotide sequence ID" value="XM_004228396.5"/>
</dbReference>
<dbReference type="Proteomes" id="UP000004994">
    <property type="component" value="Chromosome 1"/>
</dbReference>
<dbReference type="KEGG" id="sly:101268130"/>
<dbReference type="Pfam" id="PF01743">
    <property type="entry name" value="PolyA_pol"/>
    <property type="match status" value="1"/>
</dbReference>
<keyword evidence="2 4" id="KW-0808">Transferase</keyword>
<dbReference type="STRING" id="4081.A0A3Q7E9Q8"/>
<dbReference type="GO" id="GO:0003723">
    <property type="term" value="F:RNA binding"/>
    <property type="evidence" value="ECO:0007669"/>
    <property type="project" value="UniProtKB-KW"/>
</dbReference>
<evidence type="ECO:0000259" key="6">
    <source>
        <dbReference type="Pfam" id="PF12627"/>
    </source>
</evidence>
<keyword evidence="4" id="KW-0694">RNA-binding</keyword>
<protein>
    <recommendedName>
        <fullName evidence="9">Poly A polymerase head domain-containing protein</fullName>
    </recommendedName>
</protein>
<dbReference type="PANTHER" id="PTHR43051">
    <property type="entry name" value="POLYNUCLEOTIDE ADENYLYLTRANSFERASE FAMILY PROTEIN"/>
    <property type="match status" value="1"/>
</dbReference>
<reference evidence="7" key="1">
    <citation type="journal article" date="2012" name="Nature">
        <title>The tomato genome sequence provides insights into fleshy fruit evolution.</title>
        <authorList>
            <consortium name="Tomato Genome Consortium"/>
        </authorList>
    </citation>
    <scope>NUCLEOTIDE SEQUENCE [LARGE SCALE GENOMIC DNA]</scope>
    <source>
        <strain evidence="7">cv. Heinz 1706</strain>
    </source>
</reference>
<dbReference type="AlphaFoldDB" id="A0A3Q7E9Q8"/>
<dbReference type="Gene3D" id="1.10.3090.10">
    <property type="entry name" value="cca-adding enzyme, domain 2"/>
    <property type="match status" value="1"/>
</dbReference>
<evidence type="ECO:0000313" key="8">
    <source>
        <dbReference type="Proteomes" id="UP000004994"/>
    </source>
</evidence>
<reference evidence="7" key="2">
    <citation type="submission" date="2019-01" db="UniProtKB">
        <authorList>
            <consortium name="EnsemblPlants"/>
        </authorList>
    </citation>
    <scope>IDENTIFICATION</scope>
    <source>
        <strain evidence="7">cv. Heinz 1706</strain>
    </source>
</reference>
<dbReference type="OMA" id="CHVHIGN"/>
<sequence length="543" mass="61439">MKLKTISIYILSLPKILKWLKPELGKGITMAVPQVLIFKTQLNIRSPFIRKSSSVAAVAVEPVKVLKNRSYNASDGKGDGDAPKWKKLSSEELGISTSMIAKPTRLVLNGLKKKGFEVYLVGGCVRDLILDRTPKDFDVLTSAELKEVLKIFQRCEIVGRRFPICHVHIDDTIVEVSSFTATGRKFKRNGYNIVRRPPACSEADFIRWKNCLARDFTINGLMFDPFTKIVYDYLGGLEDIRRAKVRCVIPANASFIEDCARILRGVRIAGRLRFRFARETAHSIKELASSISRLDKGRILLEMNYMLAYGSAEASLRLLWKFGLLEILLPIQASYFISQGFRRRDKRSNMLLTLFSTLDNLLAPNKPCNSSLWIAILTFHKALVDKPRDPLVVAAFSIAVHCGGSLSDVLGIVRKISQPHDTRFPELVDQNIESDEALLDEMMDLATYVEAALQEMTDEHVVSRALIDYPKAPKSDLVFISWALSQKVSAIFECVRKGKEKDFRRKRGRKIEYESLALGKLLEVRHIFAMVVFDTVFPPHLKD</sequence>
<dbReference type="InterPro" id="IPR043519">
    <property type="entry name" value="NT_sf"/>
</dbReference>
<dbReference type="PANTHER" id="PTHR43051:SF4">
    <property type="entry name" value="POLY(A) POLYMERASE I-LIKE"/>
    <property type="match status" value="1"/>
</dbReference>
<dbReference type="GO" id="GO:0016779">
    <property type="term" value="F:nucleotidyltransferase activity"/>
    <property type="evidence" value="ECO:0007669"/>
    <property type="project" value="InterPro"/>
</dbReference>
<evidence type="ECO:0000313" key="7">
    <source>
        <dbReference type="EnsemblPlants" id="Solyc01g009670.3.1"/>
    </source>
</evidence>
<feature type="domain" description="tRNA nucleotidyltransferase/poly(A) polymerase RNA and SrmB- binding" evidence="6">
    <location>
        <begin position="274"/>
        <end position="334"/>
    </location>
</feature>
<dbReference type="Gene3D" id="3.30.460.10">
    <property type="entry name" value="Beta Polymerase, domain 2"/>
    <property type="match status" value="1"/>
</dbReference>
<dbReference type="GO" id="GO:0000166">
    <property type="term" value="F:nucleotide binding"/>
    <property type="evidence" value="ECO:0007669"/>
    <property type="project" value="UniProtKB-KW"/>
</dbReference>